<keyword evidence="1" id="KW-0472">Membrane</keyword>
<accession>A0A2K4ZQV9</accession>
<dbReference type="AlphaFoldDB" id="A0A2K4ZQV9"/>
<proteinExistence type="predicted"/>
<dbReference type="RefSeq" id="WP_016227611.1">
    <property type="nucleotide sequence ID" value="NZ_JANJZD010000083.1"/>
</dbReference>
<dbReference type="EMBL" id="OFSM01000087">
    <property type="protein sequence ID" value="SOY32874.1"/>
    <property type="molecule type" value="Genomic_DNA"/>
</dbReference>
<keyword evidence="1" id="KW-0812">Transmembrane</keyword>
<sequence>MEKILNDYLEKIEKYLKPLPISERVDIVKEIKSEILELQGDGKTAEQITERLGNPKELAKAYLGDLIAKSNSFSWNRVLAICAYYSIASLSGLIVIPVLAICSPVFIICAIATPIMGSVKLIDSLLNLGIPYANYIGISGIENPVAVFIISIVMGVVLYLIGRGCWKLLVYYIKGVSKAKQHLEI</sequence>
<organism evidence="2 3">
    <name type="scientific">Acetatifactor muris</name>
    <dbReference type="NCBI Taxonomy" id="879566"/>
    <lineage>
        <taxon>Bacteria</taxon>
        <taxon>Bacillati</taxon>
        <taxon>Bacillota</taxon>
        <taxon>Clostridia</taxon>
        <taxon>Lachnospirales</taxon>
        <taxon>Lachnospiraceae</taxon>
        <taxon>Acetatifactor</taxon>
    </lineage>
</organism>
<protein>
    <recommendedName>
        <fullName evidence="4">DUF1700 domain-containing protein</fullName>
    </recommendedName>
</protein>
<reference evidence="2 3" key="1">
    <citation type="submission" date="2018-01" db="EMBL/GenBank/DDBJ databases">
        <authorList>
            <person name="Gaut B.S."/>
            <person name="Morton B.R."/>
            <person name="Clegg M.T."/>
            <person name="Duvall M.R."/>
        </authorList>
    </citation>
    <scope>NUCLEOTIDE SEQUENCE [LARGE SCALE GENOMIC DNA]</scope>
    <source>
        <strain evidence="2">GP69</strain>
    </source>
</reference>
<evidence type="ECO:0000256" key="1">
    <source>
        <dbReference type="SAM" id="Phobius"/>
    </source>
</evidence>
<dbReference type="OrthoDB" id="2867550at2"/>
<evidence type="ECO:0000313" key="3">
    <source>
        <dbReference type="Proteomes" id="UP000236311"/>
    </source>
</evidence>
<feature type="transmembrane region" description="Helical" evidence="1">
    <location>
        <begin position="135"/>
        <end position="161"/>
    </location>
</feature>
<gene>
    <name evidence="2" type="ORF">AMURIS_05642</name>
</gene>
<evidence type="ECO:0000313" key="2">
    <source>
        <dbReference type="EMBL" id="SOY32874.1"/>
    </source>
</evidence>
<keyword evidence="3" id="KW-1185">Reference proteome</keyword>
<keyword evidence="1" id="KW-1133">Transmembrane helix</keyword>
<feature type="transmembrane region" description="Helical" evidence="1">
    <location>
        <begin position="82"/>
        <end position="115"/>
    </location>
</feature>
<dbReference type="Proteomes" id="UP000236311">
    <property type="component" value="Unassembled WGS sequence"/>
</dbReference>
<dbReference type="Pfam" id="PF22564">
    <property type="entry name" value="HAAS"/>
    <property type="match status" value="1"/>
</dbReference>
<name>A0A2K4ZQV9_9FIRM</name>
<evidence type="ECO:0008006" key="4">
    <source>
        <dbReference type="Google" id="ProtNLM"/>
    </source>
</evidence>